<evidence type="ECO:0000259" key="8">
    <source>
        <dbReference type="Pfam" id="PF11967"/>
    </source>
</evidence>
<accession>A0A1J1LUA4</accession>
<dbReference type="InterPro" id="IPR042242">
    <property type="entry name" value="RecO_C"/>
</dbReference>
<evidence type="ECO:0000256" key="1">
    <source>
        <dbReference type="ARBA" id="ARBA00007452"/>
    </source>
</evidence>
<organism evidence="9 10">
    <name type="scientific">Planktothrix tepida PCC 9214</name>
    <dbReference type="NCBI Taxonomy" id="671072"/>
    <lineage>
        <taxon>Bacteria</taxon>
        <taxon>Bacillati</taxon>
        <taxon>Cyanobacteriota</taxon>
        <taxon>Cyanophyceae</taxon>
        <taxon>Oscillatoriophycideae</taxon>
        <taxon>Oscillatoriales</taxon>
        <taxon>Microcoleaceae</taxon>
        <taxon>Planktothrix</taxon>
    </lineage>
</organism>
<feature type="domain" description="DNA replication/recombination mediator RecO N-terminal" evidence="8">
    <location>
        <begin position="4"/>
        <end position="80"/>
    </location>
</feature>
<keyword evidence="5 7" id="KW-0234">DNA repair</keyword>
<dbReference type="InterPro" id="IPR022572">
    <property type="entry name" value="DNA_rep/recomb_RecO_N"/>
</dbReference>
<dbReference type="AlphaFoldDB" id="A0A1J1LUA4"/>
<dbReference type="RefSeq" id="WP_072717109.1">
    <property type="nucleotide sequence ID" value="NZ_LN889764.1"/>
</dbReference>
<reference evidence="10" key="1">
    <citation type="submission" date="2015-10" db="EMBL/GenBank/DDBJ databases">
        <authorList>
            <person name="Regsiter A."/>
            <person name="william w."/>
        </authorList>
    </citation>
    <scope>NUCLEOTIDE SEQUENCE [LARGE SCALE GENOMIC DNA]</scope>
</reference>
<evidence type="ECO:0000256" key="2">
    <source>
        <dbReference type="ARBA" id="ARBA00021310"/>
    </source>
</evidence>
<dbReference type="InterPro" id="IPR012340">
    <property type="entry name" value="NA-bd_OB-fold"/>
</dbReference>
<dbReference type="Gene3D" id="1.20.1440.120">
    <property type="entry name" value="Recombination protein O, C-terminal domain"/>
    <property type="match status" value="1"/>
</dbReference>
<dbReference type="SUPFAM" id="SSF50249">
    <property type="entry name" value="Nucleic acid-binding proteins"/>
    <property type="match status" value="1"/>
</dbReference>
<keyword evidence="4 7" id="KW-0233">DNA recombination</keyword>
<dbReference type="NCBIfam" id="TIGR00613">
    <property type="entry name" value="reco"/>
    <property type="match status" value="1"/>
</dbReference>
<name>A0A1J1LUA4_9CYAN</name>
<dbReference type="Proteomes" id="UP000184315">
    <property type="component" value="Unassembled WGS sequence"/>
</dbReference>
<evidence type="ECO:0000256" key="4">
    <source>
        <dbReference type="ARBA" id="ARBA00023172"/>
    </source>
</evidence>
<dbReference type="OrthoDB" id="9797083at2"/>
<dbReference type="GO" id="GO:0043590">
    <property type="term" value="C:bacterial nucleoid"/>
    <property type="evidence" value="ECO:0007669"/>
    <property type="project" value="TreeGrafter"/>
</dbReference>
<dbReference type="EMBL" id="CZDF01000188">
    <property type="protein sequence ID" value="CUR35983.1"/>
    <property type="molecule type" value="Genomic_DNA"/>
</dbReference>
<evidence type="ECO:0000256" key="7">
    <source>
        <dbReference type="HAMAP-Rule" id="MF_00201"/>
    </source>
</evidence>
<evidence type="ECO:0000256" key="5">
    <source>
        <dbReference type="ARBA" id="ARBA00023204"/>
    </source>
</evidence>
<comment type="function">
    <text evidence="7">Involved in DNA repair and RecF pathway recombination.</text>
</comment>
<dbReference type="SUPFAM" id="SSF57863">
    <property type="entry name" value="ArfGap/RecO-like zinc finger"/>
    <property type="match status" value="1"/>
</dbReference>
<evidence type="ECO:0000256" key="6">
    <source>
        <dbReference type="ARBA" id="ARBA00033409"/>
    </source>
</evidence>
<protein>
    <recommendedName>
        <fullName evidence="2 7">DNA repair protein RecO</fullName>
    </recommendedName>
    <alternativeName>
        <fullName evidence="6 7">Recombination protein O</fullName>
    </alternativeName>
</protein>
<evidence type="ECO:0000313" key="10">
    <source>
        <dbReference type="Proteomes" id="UP000184315"/>
    </source>
</evidence>
<comment type="similarity">
    <text evidence="1 7">Belongs to the RecO family.</text>
</comment>
<sequence>MNKTYIATGINLKGKPFGESDRLLTILTREFGLIRVIAPGARKAKSWLGGRSELFVVNQLLIAKGRSLDKITQAETLTTYSGLGKNLGKLAASQYLAEVVLNQALSEHPQEDLFVLLNEHLNRLQNLPNSPLIAHSTQIIASLTQGIFHLLALAGTAPQVQLCCLTQRLLRPNFTDEQWRVGFSVDAGGIINLSEWTKLHRPSSPQPQKPIPVASKPIAVAELENSYTIETVAQPKLKINTKLTAPQLAILQHLAQPQLLDTGALSFSPSISALDWMTVERILRQYTEYHLGYPIRSGLLIDTFTHQFIVDPPF</sequence>
<dbReference type="InterPro" id="IPR037278">
    <property type="entry name" value="ARFGAP/RecO"/>
</dbReference>
<dbReference type="PANTHER" id="PTHR33991">
    <property type="entry name" value="DNA REPAIR PROTEIN RECO"/>
    <property type="match status" value="1"/>
</dbReference>
<gene>
    <name evidence="7 9" type="primary">recO</name>
    <name evidence="9" type="ORF">PL921480093</name>
</gene>
<keyword evidence="10" id="KW-1185">Reference proteome</keyword>
<dbReference type="Gene3D" id="2.40.50.140">
    <property type="entry name" value="Nucleic acid-binding proteins"/>
    <property type="match status" value="1"/>
</dbReference>
<evidence type="ECO:0000313" key="9">
    <source>
        <dbReference type="EMBL" id="CUR35983.1"/>
    </source>
</evidence>
<dbReference type="InterPro" id="IPR003717">
    <property type="entry name" value="RecO"/>
</dbReference>
<dbReference type="GO" id="GO:0006310">
    <property type="term" value="P:DNA recombination"/>
    <property type="evidence" value="ECO:0007669"/>
    <property type="project" value="UniProtKB-UniRule"/>
</dbReference>
<dbReference type="GO" id="GO:0006302">
    <property type="term" value="P:double-strand break repair"/>
    <property type="evidence" value="ECO:0007669"/>
    <property type="project" value="TreeGrafter"/>
</dbReference>
<proteinExistence type="inferred from homology"/>
<dbReference type="HAMAP" id="MF_00201">
    <property type="entry name" value="RecO"/>
    <property type="match status" value="1"/>
</dbReference>
<dbReference type="Pfam" id="PF11967">
    <property type="entry name" value="RecO_N"/>
    <property type="match status" value="1"/>
</dbReference>
<keyword evidence="3 7" id="KW-0227">DNA damage</keyword>
<dbReference type="STRING" id="671072.PL921480093"/>
<dbReference type="PANTHER" id="PTHR33991:SF1">
    <property type="entry name" value="DNA REPAIR PROTEIN RECO"/>
    <property type="match status" value="1"/>
</dbReference>
<evidence type="ECO:0000256" key="3">
    <source>
        <dbReference type="ARBA" id="ARBA00022763"/>
    </source>
</evidence>
<dbReference type="Pfam" id="PF02565">
    <property type="entry name" value="RecO_C"/>
    <property type="match status" value="1"/>
</dbReference>